<sequence length="97" mass="11435">MELQIVNSIPFPTTLFLTKKSQQPASSMISNAEIEYIDNESNKNQIMNLKSNWIFIRARHVEEDAIKYEVSRTFLCQHAEKLSNEYKLYKTEKSNLY</sequence>
<protein>
    <submittedName>
        <fullName evidence="1">1133_t:CDS:1</fullName>
    </submittedName>
</protein>
<proteinExistence type="predicted"/>
<dbReference type="Proteomes" id="UP000789702">
    <property type="component" value="Unassembled WGS sequence"/>
</dbReference>
<accession>A0ACA9NEF7</accession>
<name>A0ACA9NEF7_9GLOM</name>
<dbReference type="EMBL" id="CAJVPU010015333">
    <property type="protein sequence ID" value="CAG8646172.1"/>
    <property type="molecule type" value="Genomic_DNA"/>
</dbReference>
<organism evidence="1 2">
    <name type="scientific">Dentiscutata heterogama</name>
    <dbReference type="NCBI Taxonomy" id="1316150"/>
    <lineage>
        <taxon>Eukaryota</taxon>
        <taxon>Fungi</taxon>
        <taxon>Fungi incertae sedis</taxon>
        <taxon>Mucoromycota</taxon>
        <taxon>Glomeromycotina</taxon>
        <taxon>Glomeromycetes</taxon>
        <taxon>Diversisporales</taxon>
        <taxon>Gigasporaceae</taxon>
        <taxon>Dentiscutata</taxon>
    </lineage>
</organism>
<gene>
    <name evidence="1" type="ORF">DHETER_LOCUS9073</name>
</gene>
<comment type="caution">
    <text evidence="1">The sequence shown here is derived from an EMBL/GenBank/DDBJ whole genome shotgun (WGS) entry which is preliminary data.</text>
</comment>
<evidence type="ECO:0000313" key="1">
    <source>
        <dbReference type="EMBL" id="CAG8646172.1"/>
    </source>
</evidence>
<reference evidence="1" key="1">
    <citation type="submission" date="2021-06" db="EMBL/GenBank/DDBJ databases">
        <authorList>
            <person name="Kallberg Y."/>
            <person name="Tangrot J."/>
            <person name="Rosling A."/>
        </authorList>
    </citation>
    <scope>NUCLEOTIDE SEQUENCE</scope>
    <source>
        <strain evidence="1">IL203A</strain>
    </source>
</reference>
<keyword evidence="2" id="KW-1185">Reference proteome</keyword>
<evidence type="ECO:0000313" key="2">
    <source>
        <dbReference type="Proteomes" id="UP000789702"/>
    </source>
</evidence>